<dbReference type="EMBL" id="MZ727584">
    <property type="protein sequence ID" value="UBO76525.1"/>
    <property type="molecule type" value="Genomic_DNA"/>
</dbReference>
<name>A0A6B9QUH8_9VIRU</name>
<accession>A0A6B9QUH8</accession>
<sequence>MSICVFFTFADLISTLLQLKTDNVASVFVFLYNIKNGAKCYRGSDDDDSRITLKKLTPLVNATAALNGYIVDAELEMLSSIIIDIPLEDFGITILMLFFAEFYSQGQYPLFVHMFRTLKELELMERLLLSYNQNTIKLPPNLATHEKYGLKKQGSNFTGSAHLTVQAFQAIQSYMRSPEVTPEKFITCIRMLHIRIIESFYILTNITKDCKVINECHDLIHNNMTYTFQKPTKSLRYDGHYWFELPPKAVWFAYFQGRVKFSAYIGCDIKHSMDIFKLNNIKCIVIGFISDGAIYPLIFEDPEIYGSWSKIIEYMHVCGFNCVLRDGPPDPKNNRIHFVRNNVPTIFKLENKH</sequence>
<gene>
    <name evidence="2" type="ORF">SI_OrNV_gp116</name>
</gene>
<dbReference type="OrthoDB" id="9010at10239"/>
<dbReference type="KEGG" id="vg:7047296"/>
<protein>
    <submittedName>
        <fullName evidence="2">GrBNV_gp33-like protein</fullName>
    </submittedName>
</protein>
<reference evidence="4" key="4">
    <citation type="submission" date="2021-08" db="EMBL/GenBank/DDBJ databases">
        <title>Whole genome sequence of Oryctes rhinoceros Nudivirus detected in Riau Province, Indonesia.</title>
        <authorList>
            <person name="Kurnia Y.W."/>
            <person name="Tanjung Z.A."/>
            <person name="Utomo C."/>
            <person name="Naim M."/>
            <person name="Situmorang E.C."/>
            <person name="Liwang T."/>
        </authorList>
    </citation>
    <scope>NUCLEOTIDE SEQUENCE</scope>
    <source>
        <strain evidence="4">LiboV</strain>
    </source>
</reference>
<dbReference type="Proteomes" id="UP000011785">
    <property type="component" value="Segment"/>
</dbReference>
<accession>B7SVD7</accession>
<evidence type="ECO:0000313" key="4">
    <source>
        <dbReference type="EMBL" id="UBO76525.1"/>
    </source>
</evidence>
<organism evidence="2">
    <name type="scientific">Oryctes rhinoceros nudivirus</name>
    <dbReference type="NCBI Taxonomy" id="92521"/>
    <lineage>
        <taxon>Viruses</taxon>
        <taxon>Viruses incertae sedis</taxon>
        <taxon>Naldaviricetes</taxon>
        <taxon>Lefavirales</taxon>
        <taxon>Nudiviridae</taxon>
        <taxon>Alphanudivirus</taxon>
        <taxon>Alphanudivirus oryrhinocerotis</taxon>
    </lineage>
</organism>
<reference evidence="1 5" key="1">
    <citation type="journal article" date="2008" name="J. Virol. Methods">
        <title>Sequencing of the large dsDNA genome of Oryctes rhinoceros nudivirus using multiple displacement amplification of nanogram amounts of virus DNA.</title>
        <authorList>
            <person name="Wang Y."/>
            <person name="Kleespies R.G."/>
            <person name="Ramle M.B."/>
            <person name="Jehle J.A."/>
        </authorList>
    </citation>
    <scope>NUCLEOTIDE SEQUENCE [LARGE SCALE GENOMIC DNA]</scope>
    <source>
        <strain evidence="5">Isolate Oryctes rhinoceros/Malaysia/Ma07/2007</strain>
        <strain evidence="1">Ma07</strain>
    </source>
</reference>
<dbReference type="RefSeq" id="YP_002321427.1">
    <property type="nucleotide sequence ID" value="NC_011588.1"/>
</dbReference>
<evidence type="ECO:0000313" key="2">
    <source>
        <dbReference type="EMBL" id="QHG11348.1"/>
    </source>
</evidence>
<evidence type="ECO:0000313" key="3">
    <source>
        <dbReference type="EMBL" id="QKE59578.1"/>
    </source>
</evidence>
<reference evidence="2" key="2">
    <citation type="journal article" date="2020" name="J. ISSAAS">
        <title>Complete genome sequence of Oryctes rhinoceros Nudivirus isolated from Coconut Rhinoceros Beetle in the Solomon Islands.</title>
        <authorList>
            <person name="Etebari K."/>
            <person name="Filipovic I."/>
            <person name="Rasic G."/>
            <person name="Devine G.J."/>
            <person name="Tsatsia H."/>
            <person name="Furlong M.J."/>
        </authorList>
    </citation>
    <scope>NUCLEOTIDE SEQUENCE</scope>
    <source>
        <strain evidence="2">Solomon Islands</strain>
    </source>
</reference>
<keyword evidence="5" id="KW-1185">Reference proteome</keyword>
<dbReference type="EMBL" id="MN623374">
    <property type="protein sequence ID" value="QHG11348.1"/>
    <property type="molecule type" value="Genomic_DNA"/>
</dbReference>
<dbReference type="EMBL" id="EU747721">
    <property type="protein sequence ID" value="ACH96246.1"/>
    <property type="molecule type" value="Genomic_DNA"/>
</dbReference>
<evidence type="ECO:0000313" key="1">
    <source>
        <dbReference type="EMBL" id="ACH96246.1"/>
    </source>
</evidence>
<dbReference type="EMBL" id="MT150137">
    <property type="protein sequence ID" value="QKE59578.1"/>
    <property type="molecule type" value="Genomic_DNA"/>
</dbReference>
<evidence type="ECO:0000313" key="5">
    <source>
        <dbReference type="Proteomes" id="UP000011785"/>
    </source>
</evidence>
<proteinExistence type="predicted"/>
<reference evidence="3" key="3">
    <citation type="submission" date="2020-03" db="EMBL/GenBank/DDBJ databases">
        <title>Whole genome sequence of Oryctes rhinoceros Nudivirus isolated in Riau Province, Indonesia.</title>
        <authorList>
            <person name="Kurnia Y.W."/>
            <person name="Tanjung Z.A."/>
            <person name="Utomo C."/>
            <person name="Naim M."/>
            <person name="Situmorang E.C."/>
            <person name="Liwang T."/>
        </authorList>
    </citation>
    <scope>NUCLEOTIDE SEQUENCE</scope>
    <source>
        <strain evidence="3">LiboV</strain>
    </source>
</reference>